<dbReference type="PANTHER" id="PTHR13774">
    <property type="entry name" value="PHENAZINE BIOSYNTHESIS PROTEIN"/>
    <property type="match status" value="1"/>
</dbReference>
<reference evidence="4 5" key="1">
    <citation type="submission" date="2016-11" db="EMBL/GenBank/DDBJ databases">
        <authorList>
            <person name="Jaros S."/>
            <person name="Januszkiewicz K."/>
            <person name="Wedrychowicz H."/>
        </authorList>
    </citation>
    <scope>NUCLEOTIDE SEQUENCE [LARGE SCALE GENOMIC DNA]</scope>
    <source>
        <strain evidence="4 5">DSM 24574</strain>
    </source>
</reference>
<dbReference type="Pfam" id="PF02567">
    <property type="entry name" value="PhzC-PhzF"/>
    <property type="match status" value="1"/>
</dbReference>
<keyword evidence="2" id="KW-0413">Isomerase</keyword>
<accession>A0A1M5RJ86</accession>
<dbReference type="SUPFAM" id="SSF54506">
    <property type="entry name" value="Diaminopimelate epimerase-like"/>
    <property type="match status" value="1"/>
</dbReference>
<dbReference type="PIRSF" id="PIRSF016184">
    <property type="entry name" value="PhzC_PhzF"/>
    <property type="match status" value="1"/>
</dbReference>
<evidence type="ECO:0000256" key="3">
    <source>
        <dbReference type="PIRSR" id="PIRSR016184-1"/>
    </source>
</evidence>
<dbReference type="Proteomes" id="UP000184212">
    <property type="component" value="Unassembled WGS sequence"/>
</dbReference>
<dbReference type="GO" id="GO:0005737">
    <property type="term" value="C:cytoplasm"/>
    <property type="evidence" value="ECO:0007669"/>
    <property type="project" value="TreeGrafter"/>
</dbReference>
<dbReference type="PANTHER" id="PTHR13774:SF17">
    <property type="entry name" value="PHENAZINE BIOSYNTHESIS-LIKE DOMAIN-CONTAINING PROTEIN"/>
    <property type="match status" value="1"/>
</dbReference>
<gene>
    <name evidence="4" type="ORF">SAMN04488109_3429</name>
</gene>
<keyword evidence="5" id="KW-1185">Reference proteome</keyword>
<feature type="active site" evidence="3">
    <location>
        <position position="46"/>
    </location>
</feature>
<dbReference type="GO" id="GO:0016853">
    <property type="term" value="F:isomerase activity"/>
    <property type="evidence" value="ECO:0007669"/>
    <property type="project" value="UniProtKB-KW"/>
</dbReference>
<organism evidence="4 5">
    <name type="scientific">Chryseolinea serpens</name>
    <dbReference type="NCBI Taxonomy" id="947013"/>
    <lineage>
        <taxon>Bacteria</taxon>
        <taxon>Pseudomonadati</taxon>
        <taxon>Bacteroidota</taxon>
        <taxon>Cytophagia</taxon>
        <taxon>Cytophagales</taxon>
        <taxon>Fulvivirgaceae</taxon>
        <taxon>Chryseolinea</taxon>
    </lineage>
</organism>
<evidence type="ECO:0000256" key="1">
    <source>
        <dbReference type="ARBA" id="ARBA00008270"/>
    </source>
</evidence>
<dbReference type="NCBIfam" id="TIGR00654">
    <property type="entry name" value="PhzF_family"/>
    <property type="match status" value="1"/>
</dbReference>
<evidence type="ECO:0000256" key="2">
    <source>
        <dbReference type="ARBA" id="ARBA00023235"/>
    </source>
</evidence>
<dbReference type="OrthoDB" id="9788221at2"/>
<dbReference type="EMBL" id="FQWQ01000002">
    <property type="protein sequence ID" value="SHH26367.1"/>
    <property type="molecule type" value="Genomic_DNA"/>
</dbReference>
<sequence length="264" mass="29075">MKLKLYQIDAFTDKVFGGNPAAVCPLQQWLPDSLMQKIGMENNLAETAFIVPENGRYAIRWFTPTIEVDLCGHATLASAYVLFHYEGHAGDEILFHSPRSGPLKATRKGALLTLDFPTDVYEPVALTPELTDGLSIRPREAFKGKTDFMLVFDSEEQVRNVQPDFQKIATLPGRGVIVTAKGDAVDFVSRFFAPQSGVNEDPVTGSAHTTLTPYWAAQLGKTTLTARQLSARQGELQCRLVGNRVEIGGFAKPYLVGEIDVEEK</sequence>
<dbReference type="STRING" id="947013.SAMN04488109_3429"/>
<name>A0A1M5RJ86_9BACT</name>
<protein>
    <submittedName>
        <fullName evidence="4">Phenazine biosynthesis protein PhzF family</fullName>
    </submittedName>
</protein>
<dbReference type="RefSeq" id="WP_073136277.1">
    <property type="nucleotide sequence ID" value="NZ_FQWQ01000002.1"/>
</dbReference>
<dbReference type="AlphaFoldDB" id="A0A1M5RJ86"/>
<dbReference type="InterPro" id="IPR003719">
    <property type="entry name" value="Phenazine_PhzF-like"/>
</dbReference>
<proteinExistence type="inferred from homology"/>
<dbReference type="Gene3D" id="3.10.310.10">
    <property type="entry name" value="Diaminopimelate Epimerase, Chain A, domain 1"/>
    <property type="match status" value="2"/>
</dbReference>
<comment type="similarity">
    <text evidence="1">Belongs to the PhzF family.</text>
</comment>
<evidence type="ECO:0000313" key="4">
    <source>
        <dbReference type="EMBL" id="SHH26367.1"/>
    </source>
</evidence>
<evidence type="ECO:0000313" key="5">
    <source>
        <dbReference type="Proteomes" id="UP000184212"/>
    </source>
</evidence>